<dbReference type="SUPFAM" id="SSF88723">
    <property type="entry name" value="PIN domain-like"/>
    <property type="match status" value="1"/>
</dbReference>
<dbReference type="GO" id="GO:0005634">
    <property type="term" value="C:nucleus"/>
    <property type="evidence" value="ECO:0007669"/>
    <property type="project" value="UniProtKB-SubCell"/>
</dbReference>
<keyword evidence="10" id="KW-0269">Exonuclease</keyword>
<dbReference type="Pfam" id="PF00867">
    <property type="entry name" value="XPG_I"/>
    <property type="match status" value="1"/>
</dbReference>
<dbReference type="Proteomes" id="UP001515500">
    <property type="component" value="Chromosome 8"/>
</dbReference>
<keyword evidence="9" id="KW-0378">Hydrolase</keyword>
<evidence type="ECO:0000256" key="9">
    <source>
        <dbReference type="ARBA" id="ARBA00022801"/>
    </source>
</evidence>
<organism evidence="20 21">
    <name type="scientific">Dioscorea cayennensis subsp. rotundata</name>
    <name type="common">White Guinea yam</name>
    <name type="synonym">Dioscorea rotundata</name>
    <dbReference type="NCBI Taxonomy" id="55577"/>
    <lineage>
        <taxon>Eukaryota</taxon>
        <taxon>Viridiplantae</taxon>
        <taxon>Streptophyta</taxon>
        <taxon>Embryophyta</taxon>
        <taxon>Tracheophyta</taxon>
        <taxon>Spermatophyta</taxon>
        <taxon>Magnoliopsida</taxon>
        <taxon>Liliopsida</taxon>
        <taxon>Dioscoreales</taxon>
        <taxon>Dioscoreaceae</taxon>
        <taxon>Dioscorea</taxon>
    </lineage>
</organism>
<evidence type="ECO:0000256" key="14">
    <source>
        <dbReference type="ARBA" id="ARBA00023204"/>
    </source>
</evidence>
<comment type="cofactor">
    <cofactor evidence="1">
        <name>Mg(2+)</name>
        <dbReference type="ChEBI" id="CHEBI:18420"/>
    </cofactor>
</comment>
<dbReference type="PRINTS" id="PR00853">
    <property type="entry name" value="XPGRADSUPER"/>
</dbReference>
<reference evidence="21" key="1">
    <citation type="submission" date="2025-08" db="UniProtKB">
        <authorList>
            <consortium name="RefSeq"/>
        </authorList>
    </citation>
    <scope>IDENTIFICATION</scope>
</reference>
<evidence type="ECO:0000256" key="5">
    <source>
        <dbReference type="ARBA" id="ARBA00022722"/>
    </source>
</evidence>
<evidence type="ECO:0000313" key="21">
    <source>
        <dbReference type="RefSeq" id="XP_039130239.1"/>
    </source>
</evidence>
<dbReference type="Gene3D" id="1.10.150.20">
    <property type="entry name" value="5' to 3' exonuclease, C-terminal subdomain"/>
    <property type="match status" value="1"/>
</dbReference>
<keyword evidence="14" id="KW-0234">DNA repair</keyword>
<comment type="similarity">
    <text evidence="3">Belongs to the XPG/RAD2 endonuclease family. EXO1 subfamily.</text>
</comment>
<comment type="function">
    <text evidence="16">Putative 5'-&gt;3' double-stranded DNA exonuclease which may also contain a cryptic 3'-&gt;5' double-stranded DNA exonuclease activity. May be involved in DNA mismatch repair (MMR).</text>
</comment>
<keyword evidence="7" id="KW-0227">DNA damage</keyword>
<keyword evidence="12" id="KW-0267">Excision nuclease</keyword>
<evidence type="ECO:0000256" key="4">
    <source>
        <dbReference type="ARBA" id="ARBA00020324"/>
    </source>
</evidence>
<dbReference type="GO" id="GO:0006281">
    <property type="term" value="P:DNA repair"/>
    <property type="evidence" value="ECO:0007669"/>
    <property type="project" value="UniProtKB-KW"/>
</dbReference>
<dbReference type="GeneID" id="120266666"/>
<keyword evidence="8" id="KW-0228">DNA excision</keyword>
<evidence type="ECO:0000256" key="3">
    <source>
        <dbReference type="ARBA" id="ARBA00010563"/>
    </source>
</evidence>
<feature type="compositionally biased region" description="Basic and acidic residues" evidence="17">
    <location>
        <begin position="399"/>
        <end position="408"/>
    </location>
</feature>
<dbReference type="CDD" id="cd09857">
    <property type="entry name" value="PIN_EXO1"/>
    <property type="match status" value="1"/>
</dbReference>
<evidence type="ECO:0000256" key="17">
    <source>
        <dbReference type="SAM" id="MobiDB-lite"/>
    </source>
</evidence>
<dbReference type="Gene3D" id="3.40.50.1010">
    <property type="entry name" value="5'-nuclease"/>
    <property type="match status" value="1"/>
</dbReference>
<dbReference type="InterPro" id="IPR037315">
    <property type="entry name" value="EXO1_H3TH"/>
</dbReference>
<dbReference type="FunFam" id="1.10.150.20:FF:000011">
    <property type="entry name" value="exonuclease 1"/>
    <property type="match status" value="1"/>
</dbReference>
<dbReference type="PANTHER" id="PTHR11081:SF65">
    <property type="entry name" value="DNA DAMAGE-INDUCIBLE PROTEIN DIN7-RELATED"/>
    <property type="match status" value="1"/>
</dbReference>
<feature type="compositionally biased region" description="Low complexity" evidence="17">
    <location>
        <begin position="453"/>
        <end position="462"/>
    </location>
</feature>
<feature type="region of interest" description="Disordered" evidence="17">
    <location>
        <begin position="420"/>
        <end position="462"/>
    </location>
</feature>
<keyword evidence="6" id="KW-0479">Metal-binding</keyword>
<name>A0AB40BSU8_DIOCR</name>
<dbReference type="GO" id="GO:0046872">
    <property type="term" value="F:metal ion binding"/>
    <property type="evidence" value="ECO:0007669"/>
    <property type="project" value="UniProtKB-KW"/>
</dbReference>
<dbReference type="InterPro" id="IPR006086">
    <property type="entry name" value="XPG-I_dom"/>
</dbReference>
<dbReference type="InterPro" id="IPR006084">
    <property type="entry name" value="XPG/Rad2"/>
</dbReference>
<evidence type="ECO:0000256" key="6">
    <source>
        <dbReference type="ARBA" id="ARBA00022723"/>
    </source>
</evidence>
<evidence type="ECO:0000256" key="11">
    <source>
        <dbReference type="ARBA" id="ARBA00022842"/>
    </source>
</evidence>
<evidence type="ECO:0000256" key="13">
    <source>
        <dbReference type="ARBA" id="ARBA00023125"/>
    </source>
</evidence>
<dbReference type="PANTHER" id="PTHR11081">
    <property type="entry name" value="FLAP ENDONUCLEASE FAMILY MEMBER"/>
    <property type="match status" value="1"/>
</dbReference>
<dbReference type="InterPro" id="IPR008918">
    <property type="entry name" value="HhH2"/>
</dbReference>
<evidence type="ECO:0000256" key="1">
    <source>
        <dbReference type="ARBA" id="ARBA00001946"/>
    </source>
</evidence>
<evidence type="ECO:0000259" key="19">
    <source>
        <dbReference type="SMART" id="SM00485"/>
    </source>
</evidence>
<keyword evidence="13" id="KW-0238">DNA-binding</keyword>
<evidence type="ECO:0000256" key="10">
    <source>
        <dbReference type="ARBA" id="ARBA00022839"/>
    </source>
</evidence>
<feature type="domain" description="XPG N-terminal" evidence="19">
    <location>
        <begin position="1"/>
        <end position="99"/>
    </location>
</feature>
<dbReference type="AlphaFoldDB" id="A0AB40BSU8"/>
<dbReference type="SUPFAM" id="SSF47807">
    <property type="entry name" value="5' to 3' exonuclease, C-terminal subdomain"/>
    <property type="match status" value="1"/>
</dbReference>
<dbReference type="GO" id="GO:0017108">
    <property type="term" value="F:5'-flap endonuclease activity"/>
    <property type="evidence" value="ECO:0007669"/>
    <property type="project" value="TreeGrafter"/>
</dbReference>
<accession>A0AB40BSU8</accession>
<feature type="compositionally biased region" description="Polar residues" evidence="17">
    <location>
        <begin position="423"/>
        <end position="435"/>
    </location>
</feature>
<dbReference type="InterPro" id="IPR029060">
    <property type="entry name" value="PIN-like_dom_sf"/>
</dbReference>
<keyword evidence="5" id="KW-0540">Nuclease</keyword>
<evidence type="ECO:0000256" key="7">
    <source>
        <dbReference type="ARBA" id="ARBA00022763"/>
    </source>
</evidence>
<dbReference type="RefSeq" id="XP_039130239.1">
    <property type="nucleotide sequence ID" value="XM_039274305.1"/>
</dbReference>
<sequence>MGIQGLLPLLKSIMVPIAIEELRGQTVAVDTYSWLHKGALSCSMQLCKGLPTSKHIDYCMHRVNLLRHHGVKPILVFDGGFLPIKIDQETKRARVRKENLERALEHEATGNSSVAYECYQKAVDISPSIAWELIQVLKKERVNYIVAPYEADAQMTFLSINKLVDAVITEDSDLVPFGCHRIIFKMDKFGQGVEFKSSMLGKNKELDFTGFTKTMLLEMCIFSGCDYLQSLPGMGLKRAHALVQKFKSYEKVIKHLRYNSVAVPPHYEETFKKAMWAFKHQRVYDPAKKDIVHLSDIPHDLTLDLEFLGPWLSQSLVQGIAKGDIDPLTKAPFQENEASANVVSKNYTEKEFVPPIGRKRLDLPVQKNILTNYFCLASIEARRKFIAPKTRMQSSSASNDDHTNSVPDSAKEAVTKFIVPKTRPQSSSPSNNDHTNGLPDSAEEAAPCTATYSKSSMPSSGKLSYHSSDDLVDDWSSFKSNKLIDVSPQARCNSPELPCSLMETNIDPSEIDDACNPTVKTGTVTARPKIIVRTSNFKTRLIGKDDQNNQKKGHQADTEYACGVLNSCPLSKGAFSRNNNENGIIKKRKLQHVGDEIQGAHQSKNMSLSASLSEEGMPCNLTNEENTNEVQANFGCDISHLKNYSSIAEKSMERFASLMSSFKYNSSGSRASGLRAPLRDVQNTSSSRARICTANSIKHSFNKNKR</sequence>
<dbReference type="SMART" id="SM00484">
    <property type="entry name" value="XPGI"/>
    <property type="match status" value="1"/>
</dbReference>
<feature type="region of interest" description="Disordered" evidence="17">
    <location>
        <begin position="389"/>
        <end position="408"/>
    </location>
</feature>
<evidence type="ECO:0000256" key="12">
    <source>
        <dbReference type="ARBA" id="ARBA00022881"/>
    </source>
</evidence>
<dbReference type="InterPro" id="IPR044752">
    <property type="entry name" value="PIN-like_EXO1"/>
</dbReference>
<gene>
    <name evidence="21" type="primary">LOC120266666</name>
</gene>
<evidence type="ECO:0000256" key="16">
    <source>
        <dbReference type="ARBA" id="ARBA00060210"/>
    </source>
</evidence>
<dbReference type="InterPro" id="IPR036279">
    <property type="entry name" value="5-3_exonuclease_C_sf"/>
</dbReference>
<feature type="domain" description="XPG-I" evidence="18">
    <location>
        <begin position="142"/>
        <end position="208"/>
    </location>
</feature>
<keyword evidence="11" id="KW-0460">Magnesium</keyword>
<evidence type="ECO:0000256" key="15">
    <source>
        <dbReference type="ARBA" id="ARBA00023242"/>
    </source>
</evidence>
<protein>
    <recommendedName>
        <fullName evidence="4">Exonuclease 1</fullName>
    </recommendedName>
</protein>
<dbReference type="SMART" id="SM00485">
    <property type="entry name" value="XPGN"/>
    <property type="match status" value="1"/>
</dbReference>
<keyword evidence="20" id="KW-1185">Reference proteome</keyword>
<evidence type="ECO:0000259" key="18">
    <source>
        <dbReference type="SMART" id="SM00484"/>
    </source>
</evidence>
<evidence type="ECO:0000256" key="8">
    <source>
        <dbReference type="ARBA" id="ARBA00022769"/>
    </source>
</evidence>
<dbReference type="CDD" id="cd09908">
    <property type="entry name" value="H3TH_EXO1"/>
    <property type="match status" value="1"/>
</dbReference>
<proteinExistence type="inferred from homology"/>
<dbReference type="GO" id="GO:0003677">
    <property type="term" value="F:DNA binding"/>
    <property type="evidence" value="ECO:0007669"/>
    <property type="project" value="UniProtKB-KW"/>
</dbReference>
<dbReference type="SMART" id="SM00279">
    <property type="entry name" value="HhH2"/>
    <property type="match status" value="1"/>
</dbReference>
<evidence type="ECO:0000313" key="20">
    <source>
        <dbReference type="Proteomes" id="UP001515500"/>
    </source>
</evidence>
<evidence type="ECO:0000256" key="2">
    <source>
        <dbReference type="ARBA" id="ARBA00004123"/>
    </source>
</evidence>
<comment type="subcellular location">
    <subcellularLocation>
        <location evidence="2">Nucleus</location>
    </subcellularLocation>
</comment>
<dbReference type="Pfam" id="PF00752">
    <property type="entry name" value="XPG_N"/>
    <property type="match status" value="1"/>
</dbReference>
<keyword evidence="15" id="KW-0539">Nucleus</keyword>
<dbReference type="InterPro" id="IPR006085">
    <property type="entry name" value="XPG_DNA_repair_N"/>
</dbReference>
<dbReference type="FunFam" id="3.40.50.1010:FF:000002">
    <property type="entry name" value="Exonuclease 1, putative"/>
    <property type="match status" value="1"/>
</dbReference>
<dbReference type="GO" id="GO:0035312">
    <property type="term" value="F:5'-3' DNA exonuclease activity"/>
    <property type="evidence" value="ECO:0007669"/>
    <property type="project" value="InterPro"/>
</dbReference>